<dbReference type="EMBL" id="UINC01001301">
    <property type="protein sequence ID" value="SUZ77051.1"/>
    <property type="molecule type" value="Genomic_DNA"/>
</dbReference>
<dbReference type="SUPFAM" id="SSF53335">
    <property type="entry name" value="S-adenosyl-L-methionine-dependent methyltransferases"/>
    <property type="match status" value="1"/>
</dbReference>
<dbReference type="SUPFAM" id="SSF55174">
    <property type="entry name" value="Alpha-L RNA-binding motif"/>
    <property type="match status" value="1"/>
</dbReference>
<dbReference type="GO" id="GO:0008168">
    <property type="term" value="F:methyltransferase activity"/>
    <property type="evidence" value="ECO:0007669"/>
    <property type="project" value="InterPro"/>
</dbReference>
<dbReference type="GO" id="GO:0003723">
    <property type="term" value="F:RNA binding"/>
    <property type="evidence" value="ECO:0007669"/>
    <property type="project" value="UniProtKB-KW"/>
</dbReference>
<gene>
    <name evidence="4" type="ORF">METZ01_LOCUS29905</name>
</gene>
<protein>
    <recommendedName>
        <fullName evidence="3">Ribosomal RNA methyltransferase FtsJ domain-containing protein</fullName>
    </recommendedName>
</protein>
<evidence type="ECO:0000256" key="1">
    <source>
        <dbReference type="ARBA" id="ARBA00022884"/>
    </source>
</evidence>
<organism evidence="4">
    <name type="scientific">marine metagenome</name>
    <dbReference type="NCBI Taxonomy" id="408172"/>
    <lineage>
        <taxon>unclassified sequences</taxon>
        <taxon>metagenomes</taxon>
        <taxon>ecological metagenomes</taxon>
    </lineage>
</organism>
<dbReference type="PANTHER" id="PTHR32319:SF0">
    <property type="entry name" value="BACTERIAL HEMOLYSIN-LIKE PROTEIN"/>
    <property type="match status" value="1"/>
</dbReference>
<feature type="domain" description="Ribosomal RNA methyltransferase FtsJ" evidence="3">
    <location>
        <begin position="63"/>
        <end position="243"/>
    </location>
</feature>
<accession>A0A381QCJ5</accession>
<dbReference type="InterPro" id="IPR002877">
    <property type="entry name" value="RNA_MeTrfase_FtsJ_dom"/>
</dbReference>
<dbReference type="InterPro" id="IPR029063">
    <property type="entry name" value="SAM-dependent_MTases_sf"/>
</dbReference>
<dbReference type="GO" id="GO:0032259">
    <property type="term" value="P:methylation"/>
    <property type="evidence" value="ECO:0007669"/>
    <property type="project" value="InterPro"/>
</dbReference>
<keyword evidence="1" id="KW-0694">RNA-binding</keyword>
<dbReference type="InterPro" id="IPR004538">
    <property type="entry name" value="Hemolysin_A/TlyA"/>
</dbReference>
<dbReference type="InterPro" id="IPR036986">
    <property type="entry name" value="S4_RNA-bd_sf"/>
</dbReference>
<dbReference type="Pfam" id="PF01728">
    <property type="entry name" value="FtsJ"/>
    <property type="match status" value="1"/>
</dbReference>
<evidence type="ECO:0000313" key="4">
    <source>
        <dbReference type="EMBL" id="SUZ77051.1"/>
    </source>
</evidence>
<evidence type="ECO:0000259" key="3">
    <source>
        <dbReference type="Pfam" id="PF01728"/>
    </source>
</evidence>
<dbReference type="CDD" id="cd02440">
    <property type="entry name" value="AdoMet_MTases"/>
    <property type="match status" value="1"/>
</dbReference>
<dbReference type="PIRSF" id="PIRSF005578">
    <property type="entry name" value="TlyA"/>
    <property type="match status" value="1"/>
</dbReference>
<dbReference type="InterPro" id="IPR047048">
    <property type="entry name" value="TlyA"/>
</dbReference>
<dbReference type="NCBIfam" id="TIGR00478">
    <property type="entry name" value="tly"/>
    <property type="match status" value="1"/>
</dbReference>
<sequence length="247" mass="27252">MTARPAKIRADRLLFERGLADSRERAQALIMEGVVYTPSGRVLKAGSTLPEDVELEVKGRLPFVSRGGVKLSHALDQFQLDVNGLTVLDVGASTGGFTDCLLQRDARRVYAVDVGHGQMDYGLRQDERVTVMEKTNSRHPFELSEQVDLIVMDVSFISISMVIPEAVKHLKSGRYVVSLVKPQFEAKKSQVGRGGVIKDPRVHAGVLGKTVNWAVGKGLRVRDMCRSPIQGDAGNREFFILLQKPEI</sequence>
<evidence type="ECO:0000256" key="2">
    <source>
        <dbReference type="ARBA" id="ARBA00029460"/>
    </source>
</evidence>
<dbReference type="AlphaFoldDB" id="A0A381QCJ5"/>
<dbReference type="PANTHER" id="PTHR32319">
    <property type="entry name" value="BACTERIAL HEMOLYSIN-LIKE PROTEIN"/>
    <property type="match status" value="1"/>
</dbReference>
<name>A0A381QCJ5_9ZZZZ</name>
<comment type="similarity">
    <text evidence="2">Belongs to the TlyA family.</text>
</comment>
<proteinExistence type="inferred from homology"/>
<dbReference type="Gene3D" id="3.10.290.10">
    <property type="entry name" value="RNA-binding S4 domain"/>
    <property type="match status" value="1"/>
</dbReference>
<dbReference type="Gene3D" id="3.40.50.150">
    <property type="entry name" value="Vaccinia Virus protein VP39"/>
    <property type="match status" value="1"/>
</dbReference>
<reference evidence="4" key="1">
    <citation type="submission" date="2018-05" db="EMBL/GenBank/DDBJ databases">
        <authorList>
            <person name="Lanie J.A."/>
            <person name="Ng W.-L."/>
            <person name="Kazmierczak K.M."/>
            <person name="Andrzejewski T.M."/>
            <person name="Davidsen T.M."/>
            <person name="Wayne K.J."/>
            <person name="Tettelin H."/>
            <person name="Glass J.I."/>
            <person name="Rusch D."/>
            <person name="Podicherti R."/>
            <person name="Tsui H.-C.T."/>
            <person name="Winkler M.E."/>
        </authorList>
    </citation>
    <scope>NUCLEOTIDE SEQUENCE</scope>
</reference>
<dbReference type="PROSITE" id="PS50889">
    <property type="entry name" value="S4"/>
    <property type="match status" value="1"/>
</dbReference>